<dbReference type="SMART" id="SM00512">
    <property type="entry name" value="Skp1"/>
    <property type="match status" value="1"/>
</dbReference>
<comment type="similarity">
    <text evidence="2">Belongs to the SKP1 family.</text>
</comment>
<dbReference type="Pfam" id="PF03931">
    <property type="entry name" value="Skp1_POZ"/>
    <property type="match status" value="1"/>
</dbReference>
<evidence type="ECO:0000313" key="5">
    <source>
        <dbReference type="Proteomes" id="UP000694864"/>
    </source>
</evidence>
<dbReference type="RefSeq" id="XP_010505913.1">
    <property type="nucleotide sequence ID" value="XM_010507611.2"/>
</dbReference>
<dbReference type="Gene3D" id="3.30.710.10">
    <property type="entry name" value="Potassium Channel Kv1.1, Chain A"/>
    <property type="match status" value="1"/>
</dbReference>
<protein>
    <submittedName>
        <fullName evidence="6">SKP1-like protein 1A</fullName>
    </submittedName>
</protein>
<evidence type="ECO:0000256" key="1">
    <source>
        <dbReference type="ARBA" id="ARBA00004906"/>
    </source>
</evidence>
<dbReference type="GeneID" id="104782621"/>
<proteinExistence type="inferred from homology"/>
<dbReference type="Proteomes" id="UP000694864">
    <property type="component" value="Chromosome 4"/>
</dbReference>
<gene>
    <name evidence="6" type="primary">LOC104782621</name>
</gene>
<reference evidence="6" key="2">
    <citation type="submission" date="2025-08" db="UniProtKB">
        <authorList>
            <consortium name="RefSeq"/>
        </authorList>
    </citation>
    <scope>IDENTIFICATION</scope>
    <source>
        <tissue evidence="6">Leaf</tissue>
    </source>
</reference>
<comment type="pathway">
    <text evidence="1">Protein modification; protein ubiquitination.</text>
</comment>
<keyword evidence="3" id="KW-0833">Ubl conjugation pathway</keyword>
<dbReference type="InterPro" id="IPR016897">
    <property type="entry name" value="SKP1"/>
</dbReference>
<dbReference type="InterPro" id="IPR001232">
    <property type="entry name" value="SKP1-like"/>
</dbReference>
<dbReference type="SUPFAM" id="SSF54695">
    <property type="entry name" value="POZ domain"/>
    <property type="match status" value="1"/>
</dbReference>
<organism evidence="5 6">
    <name type="scientific">Camelina sativa</name>
    <name type="common">False flax</name>
    <name type="synonym">Myagrum sativum</name>
    <dbReference type="NCBI Taxonomy" id="90675"/>
    <lineage>
        <taxon>Eukaryota</taxon>
        <taxon>Viridiplantae</taxon>
        <taxon>Streptophyta</taxon>
        <taxon>Embryophyta</taxon>
        <taxon>Tracheophyta</taxon>
        <taxon>Spermatophyta</taxon>
        <taxon>Magnoliopsida</taxon>
        <taxon>eudicotyledons</taxon>
        <taxon>Gunneridae</taxon>
        <taxon>Pentapetalae</taxon>
        <taxon>rosids</taxon>
        <taxon>malvids</taxon>
        <taxon>Brassicales</taxon>
        <taxon>Brassicaceae</taxon>
        <taxon>Camelineae</taxon>
        <taxon>Camelina</taxon>
    </lineage>
</organism>
<evidence type="ECO:0000313" key="6">
    <source>
        <dbReference type="RefSeq" id="XP_010505913.1"/>
    </source>
</evidence>
<feature type="domain" description="SKP1 component POZ" evidence="4">
    <location>
        <begin position="31"/>
        <end position="85"/>
    </location>
</feature>
<dbReference type="PANTHER" id="PTHR11165">
    <property type="entry name" value="SKP1"/>
    <property type="match status" value="1"/>
</dbReference>
<reference evidence="5" key="1">
    <citation type="journal article" date="2014" name="Nat. Commun.">
        <title>The emerging biofuel crop Camelina sativa retains a highly undifferentiated hexaploid genome structure.</title>
        <authorList>
            <person name="Kagale S."/>
            <person name="Koh C."/>
            <person name="Nixon J."/>
            <person name="Bollina V."/>
            <person name="Clarke W.E."/>
            <person name="Tuteja R."/>
            <person name="Spillane C."/>
            <person name="Robinson S.J."/>
            <person name="Links M.G."/>
            <person name="Clarke C."/>
            <person name="Higgins E.E."/>
            <person name="Huebert T."/>
            <person name="Sharpe A.G."/>
            <person name="Parkin I.A."/>
        </authorList>
    </citation>
    <scope>NUCLEOTIDE SEQUENCE [LARGE SCALE GENOMIC DNA]</scope>
    <source>
        <strain evidence="5">cv. DH55</strain>
    </source>
</reference>
<evidence type="ECO:0000256" key="3">
    <source>
        <dbReference type="ARBA" id="ARBA00022786"/>
    </source>
</evidence>
<evidence type="ECO:0000259" key="4">
    <source>
        <dbReference type="Pfam" id="PF03931"/>
    </source>
</evidence>
<dbReference type="InterPro" id="IPR011333">
    <property type="entry name" value="SKP1/BTB/POZ_sf"/>
</dbReference>
<keyword evidence="5" id="KW-1185">Reference proteome</keyword>
<name>A0ABM0YU51_CAMSA</name>
<evidence type="ECO:0000256" key="2">
    <source>
        <dbReference type="ARBA" id="ARBA00009993"/>
    </source>
</evidence>
<dbReference type="InterPro" id="IPR016073">
    <property type="entry name" value="Skp1_comp_POZ"/>
</dbReference>
<sequence>MADAFKTTSESGLDKEFEDLTISDNQIQERIVLKSSDDEIFEVDEATARQILTPAALLVKDSHVKQAAVPVKGKILAKLIEYCKKLVDGAVSSSGEYHLRKWEAEFMEVDQSTLFQIMMAA</sequence>
<accession>A0ABM0YU51</accession>